<sequence length="241" mass="28386">QEMGTYKFLLLTFVINDSLYTLVHFATRPVTSVIDDVFYLFSSRFPERWVISIFSCVHSVSFLILCYHFVYRYFSVSRYELMYLFRRASFVAMLASLLLVELITWFLLVYYLYASDVDSFERIYAVLKEEYPNIHVNSAMTAEYWFSVLNVVIFCSIRIAQHLHSVVSSVRASSLQRQLYYTLLVQFSVPFTIMYLPVLIEIIPPIFHIRLSFSNIILPLLYSVFPALDAIVLLYGVYDYR</sequence>
<evidence type="ECO:0008006" key="4">
    <source>
        <dbReference type="Google" id="ProtNLM"/>
    </source>
</evidence>
<dbReference type="InterPro" id="IPR019428">
    <property type="entry name" value="7TM_GPCR_serpentine_rcpt_Str"/>
</dbReference>
<dbReference type="EMBL" id="BTSY01000004">
    <property type="protein sequence ID" value="GMT23199.1"/>
    <property type="molecule type" value="Genomic_DNA"/>
</dbReference>
<evidence type="ECO:0000256" key="1">
    <source>
        <dbReference type="SAM" id="Phobius"/>
    </source>
</evidence>
<feature type="transmembrane region" description="Helical" evidence="1">
    <location>
        <begin position="49"/>
        <end position="70"/>
    </location>
</feature>
<keyword evidence="3" id="KW-1185">Reference proteome</keyword>
<protein>
    <recommendedName>
        <fullName evidence="4">G protein-coupled receptor</fullName>
    </recommendedName>
</protein>
<dbReference type="PANTHER" id="PTHR22943:SF248">
    <property type="entry name" value="SEVEN TM RECEPTOR"/>
    <property type="match status" value="1"/>
</dbReference>
<dbReference type="Pfam" id="PF10326">
    <property type="entry name" value="7TM_GPCR_Str"/>
    <property type="match status" value="2"/>
</dbReference>
<feature type="transmembrane region" description="Helical" evidence="1">
    <location>
        <begin position="220"/>
        <end position="238"/>
    </location>
</feature>
<feature type="non-terminal residue" evidence="2">
    <location>
        <position position="241"/>
    </location>
</feature>
<accession>A0AAV5VZR6</accession>
<comment type="caution">
    <text evidence="2">The sequence shown here is derived from an EMBL/GenBank/DDBJ whole genome shotgun (WGS) entry which is preliminary data.</text>
</comment>
<feature type="non-terminal residue" evidence="2">
    <location>
        <position position="1"/>
    </location>
</feature>
<feature type="transmembrane region" description="Helical" evidence="1">
    <location>
        <begin position="179"/>
        <end position="200"/>
    </location>
</feature>
<reference evidence="2" key="1">
    <citation type="submission" date="2023-10" db="EMBL/GenBank/DDBJ databases">
        <title>Genome assembly of Pristionchus species.</title>
        <authorList>
            <person name="Yoshida K."/>
            <person name="Sommer R.J."/>
        </authorList>
    </citation>
    <scope>NUCLEOTIDE SEQUENCE</scope>
    <source>
        <strain evidence="2">RS5133</strain>
    </source>
</reference>
<evidence type="ECO:0000313" key="2">
    <source>
        <dbReference type="EMBL" id="GMT23199.1"/>
    </source>
</evidence>
<keyword evidence="1" id="KW-0812">Transmembrane</keyword>
<keyword evidence="1" id="KW-1133">Transmembrane helix</keyword>
<proteinExistence type="predicted"/>
<keyword evidence="1" id="KW-0472">Membrane</keyword>
<gene>
    <name evidence="2" type="ORF">PFISCL1PPCAC_14496</name>
</gene>
<dbReference type="Proteomes" id="UP001432322">
    <property type="component" value="Unassembled WGS sequence"/>
</dbReference>
<name>A0AAV5VZR6_9BILA</name>
<dbReference type="PANTHER" id="PTHR22943">
    <property type="entry name" value="7-TRANSMEMBRANE DOMAIN RECEPTOR C.ELEGANS"/>
    <property type="match status" value="1"/>
</dbReference>
<feature type="transmembrane region" description="Helical" evidence="1">
    <location>
        <begin position="90"/>
        <end position="113"/>
    </location>
</feature>
<dbReference type="AlphaFoldDB" id="A0AAV5VZR6"/>
<organism evidence="2 3">
    <name type="scientific">Pristionchus fissidentatus</name>
    <dbReference type="NCBI Taxonomy" id="1538716"/>
    <lineage>
        <taxon>Eukaryota</taxon>
        <taxon>Metazoa</taxon>
        <taxon>Ecdysozoa</taxon>
        <taxon>Nematoda</taxon>
        <taxon>Chromadorea</taxon>
        <taxon>Rhabditida</taxon>
        <taxon>Rhabditina</taxon>
        <taxon>Diplogasteromorpha</taxon>
        <taxon>Diplogasteroidea</taxon>
        <taxon>Neodiplogasteridae</taxon>
        <taxon>Pristionchus</taxon>
    </lineage>
</organism>
<feature type="transmembrane region" description="Helical" evidence="1">
    <location>
        <begin position="144"/>
        <end position="167"/>
    </location>
</feature>
<evidence type="ECO:0000313" key="3">
    <source>
        <dbReference type="Proteomes" id="UP001432322"/>
    </source>
</evidence>